<evidence type="ECO:0000313" key="2">
    <source>
        <dbReference type="Proteomes" id="UP000685013"/>
    </source>
</evidence>
<comment type="caution">
    <text evidence="1">The sequence shown here is derived from an EMBL/GenBank/DDBJ whole genome shotgun (WGS) entry which is preliminary data.</text>
</comment>
<organism evidence="1 2">
    <name type="scientific">Cucurbita argyrosperma subsp. sororia</name>
    <dbReference type="NCBI Taxonomy" id="37648"/>
    <lineage>
        <taxon>Eukaryota</taxon>
        <taxon>Viridiplantae</taxon>
        <taxon>Streptophyta</taxon>
        <taxon>Embryophyta</taxon>
        <taxon>Tracheophyta</taxon>
        <taxon>Spermatophyta</taxon>
        <taxon>Magnoliopsida</taxon>
        <taxon>eudicotyledons</taxon>
        <taxon>Gunneridae</taxon>
        <taxon>Pentapetalae</taxon>
        <taxon>rosids</taxon>
        <taxon>fabids</taxon>
        <taxon>Cucurbitales</taxon>
        <taxon>Cucurbitaceae</taxon>
        <taxon>Cucurbiteae</taxon>
        <taxon>Cucurbita</taxon>
    </lineage>
</organism>
<sequence length="176" mass="19588">MAPKTRGGRQPRCTEEEVLAFKQERAPTVVVTRRLLDDIPLETRQPLSPEAWLLSLGQRGYSPRVLQNLLILMILRWFECFVPNLDDDNCFLALKAGGGGQRIALVPPGVRLDTLLPSDDNHDVTMVATAIFNALFVALLIRLGEGAQNSLRLIRSALKREPDPEQPCLLNSDSFS</sequence>
<proteinExistence type="predicted"/>
<dbReference type="Proteomes" id="UP000685013">
    <property type="component" value="Chromosome 19"/>
</dbReference>
<accession>A0AAV6LZ18</accession>
<gene>
    <name evidence="1" type="ORF">SDJN03_29173</name>
</gene>
<dbReference type="AlphaFoldDB" id="A0AAV6LZ18"/>
<name>A0AAV6LZ18_9ROSI</name>
<dbReference type="EMBL" id="JAGKQH010000019">
    <property type="protein sequence ID" value="KAG6572445.1"/>
    <property type="molecule type" value="Genomic_DNA"/>
</dbReference>
<evidence type="ECO:0000313" key="1">
    <source>
        <dbReference type="EMBL" id="KAG6572445.1"/>
    </source>
</evidence>
<feature type="non-terminal residue" evidence="1">
    <location>
        <position position="1"/>
    </location>
</feature>
<reference evidence="1 2" key="1">
    <citation type="journal article" date="2021" name="Hortic Res">
        <title>The domestication of Cucurbita argyrosperma as revealed by the genome of its wild relative.</title>
        <authorList>
            <person name="Barrera-Redondo J."/>
            <person name="Sanchez-de la Vega G."/>
            <person name="Aguirre-Liguori J.A."/>
            <person name="Castellanos-Morales G."/>
            <person name="Gutierrez-Guerrero Y.T."/>
            <person name="Aguirre-Dugua X."/>
            <person name="Aguirre-Planter E."/>
            <person name="Tenaillon M.I."/>
            <person name="Lira-Saade R."/>
            <person name="Eguiarte L.E."/>
        </authorList>
    </citation>
    <scope>NUCLEOTIDE SEQUENCE [LARGE SCALE GENOMIC DNA]</scope>
    <source>
        <strain evidence="1">JBR-2021</strain>
    </source>
</reference>
<keyword evidence="2" id="KW-1185">Reference proteome</keyword>
<protein>
    <submittedName>
        <fullName evidence="1">Uncharacterized protein</fullName>
    </submittedName>
</protein>